<keyword evidence="1" id="KW-1133">Transmembrane helix</keyword>
<evidence type="ECO:0000313" key="2">
    <source>
        <dbReference type="EMBL" id="MFC5355544.1"/>
    </source>
</evidence>
<dbReference type="Proteomes" id="UP001596166">
    <property type="component" value="Unassembled WGS sequence"/>
</dbReference>
<gene>
    <name evidence="2" type="ORF">ACFPMG_11045</name>
</gene>
<proteinExistence type="predicted"/>
<dbReference type="EMBL" id="JBHSLC010000015">
    <property type="protein sequence ID" value="MFC5355544.1"/>
    <property type="molecule type" value="Genomic_DNA"/>
</dbReference>
<protein>
    <recommendedName>
        <fullName evidence="4">PhnA-like protein</fullName>
    </recommendedName>
</protein>
<evidence type="ECO:0008006" key="4">
    <source>
        <dbReference type="Google" id="ProtNLM"/>
    </source>
</evidence>
<feature type="transmembrane region" description="Helical" evidence="1">
    <location>
        <begin position="35"/>
        <end position="62"/>
    </location>
</feature>
<evidence type="ECO:0000313" key="3">
    <source>
        <dbReference type="Proteomes" id="UP001596166"/>
    </source>
</evidence>
<name>A0ABW0G3N1_9PROT</name>
<keyword evidence="3" id="KW-1185">Reference proteome</keyword>
<feature type="transmembrane region" description="Helical" evidence="1">
    <location>
        <begin position="276"/>
        <end position="297"/>
    </location>
</feature>
<keyword evidence="1" id="KW-0472">Membrane</keyword>
<evidence type="ECO:0000256" key="1">
    <source>
        <dbReference type="SAM" id="Phobius"/>
    </source>
</evidence>
<accession>A0ABW0G3N1</accession>
<reference evidence="3" key="1">
    <citation type="journal article" date="2019" name="Int. J. Syst. Evol. Microbiol.">
        <title>The Global Catalogue of Microorganisms (GCM) 10K type strain sequencing project: providing services to taxonomists for standard genome sequencing and annotation.</title>
        <authorList>
            <consortium name="The Broad Institute Genomics Platform"/>
            <consortium name="The Broad Institute Genome Sequencing Center for Infectious Disease"/>
            <person name="Wu L."/>
            <person name="Ma J."/>
        </authorList>
    </citation>
    <scope>NUCLEOTIDE SEQUENCE [LARGE SCALE GENOMIC DNA]</scope>
    <source>
        <strain evidence="3">CCUG 58760</strain>
    </source>
</reference>
<keyword evidence="1" id="KW-0812">Transmembrane</keyword>
<dbReference type="RefSeq" id="WP_376995176.1">
    <property type="nucleotide sequence ID" value="NZ_JBHSLC010000015.1"/>
</dbReference>
<sequence length="309" mass="31218">MSTDTYAAPPLRGSGVLETTTTTEGHSHIHRRISWAAIFGGVILALAIQLVLSLLGAGIGLGTVATNAGSTPSASSLGIGAGIWWVISSCLAVAVGGYVAAWLAGVEIRFDGVLHGLVTWGIATLVTFWLLSSAIGGIIGGGFSALGSVTSAAGSGLGDAAKPLAQAAGVSPDMVRQQAEAYLQPANPDPATMSPQDAQKVIATDLVTYAGGGGEAAAAKERIITIMAAQMKVSHDEAAQRFENGQAKLQQTRDKAVQTAKDTADASASAASRTSFAGFAVLLLGAVAAAVGGSLAVQRRLRVTQRVVR</sequence>
<feature type="transmembrane region" description="Helical" evidence="1">
    <location>
        <begin position="117"/>
        <end position="139"/>
    </location>
</feature>
<feature type="transmembrane region" description="Helical" evidence="1">
    <location>
        <begin position="82"/>
        <end position="105"/>
    </location>
</feature>
<comment type="caution">
    <text evidence="2">The sequence shown here is derived from an EMBL/GenBank/DDBJ whole genome shotgun (WGS) entry which is preliminary data.</text>
</comment>
<organism evidence="2 3">
    <name type="scientific">Azospirillum himalayense</name>
    <dbReference type="NCBI Taxonomy" id="654847"/>
    <lineage>
        <taxon>Bacteria</taxon>
        <taxon>Pseudomonadati</taxon>
        <taxon>Pseudomonadota</taxon>
        <taxon>Alphaproteobacteria</taxon>
        <taxon>Rhodospirillales</taxon>
        <taxon>Azospirillaceae</taxon>
        <taxon>Azospirillum</taxon>
    </lineage>
</organism>